<dbReference type="AlphaFoldDB" id="A0A540KZM7"/>
<dbReference type="Proteomes" id="UP000315295">
    <property type="component" value="Unassembled WGS sequence"/>
</dbReference>
<comment type="caution">
    <text evidence="1">The sequence shown here is derived from an EMBL/GenBank/DDBJ whole genome shotgun (WGS) entry which is preliminary data.</text>
</comment>
<name>A0A540KZM7_MALBA</name>
<organism evidence="1 2">
    <name type="scientific">Malus baccata</name>
    <name type="common">Siberian crab apple</name>
    <name type="synonym">Pyrus baccata</name>
    <dbReference type="NCBI Taxonomy" id="106549"/>
    <lineage>
        <taxon>Eukaryota</taxon>
        <taxon>Viridiplantae</taxon>
        <taxon>Streptophyta</taxon>
        <taxon>Embryophyta</taxon>
        <taxon>Tracheophyta</taxon>
        <taxon>Spermatophyta</taxon>
        <taxon>Magnoliopsida</taxon>
        <taxon>eudicotyledons</taxon>
        <taxon>Gunneridae</taxon>
        <taxon>Pentapetalae</taxon>
        <taxon>rosids</taxon>
        <taxon>fabids</taxon>
        <taxon>Rosales</taxon>
        <taxon>Rosaceae</taxon>
        <taxon>Amygdaloideae</taxon>
        <taxon>Maleae</taxon>
        <taxon>Malus</taxon>
    </lineage>
</organism>
<dbReference type="EMBL" id="VIEB01000845">
    <property type="protein sequence ID" value="TQD79670.1"/>
    <property type="molecule type" value="Genomic_DNA"/>
</dbReference>
<sequence>MGATTENPYFHLIRLLLSLSRCRVLVLRPLRPHVVELLLKWAASASDNKGLIPKVWMPGSFCNNNSCPSGLYLWFLDL</sequence>
<evidence type="ECO:0000313" key="1">
    <source>
        <dbReference type="EMBL" id="TQD79670.1"/>
    </source>
</evidence>
<gene>
    <name evidence="1" type="ORF">C1H46_034773</name>
</gene>
<protein>
    <submittedName>
        <fullName evidence="1">Uncharacterized protein</fullName>
    </submittedName>
</protein>
<proteinExistence type="predicted"/>
<dbReference type="STRING" id="106549.A0A540KZM7"/>
<evidence type="ECO:0000313" key="2">
    <source>
        <dbReference type="Proteomes" id="UP000315295"/>
    </source>
</evidence>
<reference evidence="1 2" key="1">
    <citation type="journal article" date="2019" name="G3 (Bethesda)">
        <title>Sequencing of a Wild Apple (Malus baccata) Genome Unravels the Differences Between Cultivated and Wild Apple Species Regarding Disease Resistance and Cold Tolerance.</title>
        <authorList>
            <person name="Chen X."/>
        </authorList>
    </citation>
    <scope>NUCLEOTIDE SEQUENCE [LARGE SCALE GENOMIC DNA]</scope>
    <source>
        <strain evidence="2">cv. Shandingzi</strain>
        <tissue evidence="1">Leaves</tissue>
    </source>
</reference>
<accession>A0A540KZM7</accession>
<keyword evidence="2" id="KW-1185">Reference proteome</keyword>